<dbReference type="SUPFAM" id="SSF47384">
    <property type="entry name" value="Homodimeric domain of signal transducing histidine kinase"/>
    <property type="match status" value="1"/>
</dbReference>
<evidence type="ECO:0000256" key="16">
    <source>
        <dbReference type="SAM" id="Coils"/>
    </source>
</evidence>
<keyword evidence="7" id="KW-0812">Transmembrane</keyword>
<comment type="catalytic activity">
    <reaction evidence="1">
        <text>ATP + protein L-histidine = ADP + protein N-phospho-L-histidine.</text>
        <dbReference type="EC" id="2.7.13.3"/>
    </reaction>
</comment>
<evidence type="ECO:0000256" key="6">
    <source>
        <dbReference type="ARBA" id="ARBA00022679"/>
    </source>
</evidence>
<dbReference type="Gene3D" id="3.30.450.40">
    <property type="match status" value="1"/>
</dbReference>
<dbReference type="InterPro" id="IPR000719">
    <property type="entry name" value="Prot_kinase_dom"/>
</dbReference>
<dbReference type="InterPro" id="IPR003018">
    <property type="entry name" value="GAF"/>
</dbReference>
<dbReference type="PROSITE" id="PS50110">
    <property type="entry name" value="RESPONSE_REGULATORY"/>
    <property type="match status" value="1"/>
</dbReference>
<dbReference type="PROSITE" id="PS50109">
    <property type="entry name" value="HIS_KIN"/>
    <property type="match status" value="1"/>
</dbReference>
<name>A0A5B9P3U1_9BACT</name>
<dbReference type="STRING" id="980251.GCA_001642875_01818"/>
<dbReference type="InterPro" id="IPR008207">
    <property type="entry name" value="Sig_transdc_His_kin_Hpt_dom"/>
</dbReference>
<dbReference type="Pfam" id="PF00069">
    <property type="entry name" value="Pkinase"/>
    <property type="match status" value="1"/>
</dbReference>
<evidence type="ECO:0000256" key="10">
    <source>
        <dbReference type="ARBA" id="ARBA00022840"/>
    </source>
</evidence>
<dbReference type="PROSITE" id="PS50894">
    <property type="entry name" value="HPT"/>
    <property type="match status" value="1"/>
</dbReference>
<dbReference type="SMART" id="SM00448">
    <property type="entry name" value="REC"/>
    <property type="match status" value="1"/>
</dbReference>
<evidence type="ECO:0000256" key="9">
    <source>
        <dbReference type="ARBA" id="ARBA00022777"/>
    </source>
</evidence>
<keyword evidence="10" id="KW-0067">ATP-binding</keyword>
<dbReference type="GO" id="GO:0005886">
    <property type="term" value="C:plasma membrane"/>
    <property type="evidence" value="ECO:0007669"/>
    <property type="project" value="UniProtKB-SubCell"/>
</dbReference>
<dbReference type="InterPro" id="IPR003661">
    <property type="entry name" value="HisK_dim/P_dom"/>
</dbReference>
<evidence type="ECO:0000313" key="22">
    <source>
        <dbReference type="EMBL" id="QEG21267.1"/>
    </source>
</evidence>
<accession>A0A5B9P3U1</accession>
<dbReference type="SMART" id="SM00388">
    <property type="entry name" value="HisKA"/>
    <property type="match status" value="1"/>
</dbReference>
<dbReference type="PANTHER" id="PTHR45339">
    <property type="entry name" value="HYBRID SIGNAL TRANSDUCTION HISTIDINE KINASE J"/>
    <property type="match status" value="1"/>
</dbReference>
<dbReference type="InterPro" id="IPR003594">
    <property type="entry name" value="HATPase_dom"/>
</dbReference>
<dbReference type="EMBL" id="CP042912">
    <property type="protein sequence ID" value="QEG21267.1"/>
    <property type="molecule type" value="Genomic_DNA"/>
</dbReference>
<evidence type="ECO:0000259" key="18">
    <source>
        <dbReference type="PROSITE" id="PS50011"/>
    </source>
</evidence>
<evidence type="ECO:0000256" key="3">
    <source>
        <dbReference type="ARBA" id="ARBA00012438"/>
    </source>
</evidence>
<dbReference type="CDD" id="cd16922">
    <property type="entry name" value="HATPase_EvgS-ArcB-TorS-like"/>
    <property type="match status" value="1"/>
</dbReference>
<evidence type="ECO:0000256" key="5">
    <source>
        <dbReference type="ARBA" id="ARBA00022553"/>
    </source>
</evidence>
<dbReference type="InterPro" id="IPR001789">
    <property type="entry name" value="Sig_transdc_resp-reg_receiver"/>
</dbReference>
<dbReference type="Pfam" id="PF13191">
    <property type="entry name" value="AAA_16"/>
    <property type="match status" value="1"/>
</dbReference>
<evidence type="ECO:0000256" key="14">
    <source>
        <dbReference type="PROSITE-ProRule" id="PRU00110"/>
    </source>
</evidence>
<keyword evidence="8" id="KW-0547">Nucleotide-binding</keyword>
<evidence type="ECO:0000259" key="20">
    <source>
        <dbReference type="PROSITE" id="PS50110"/>
    </source>
</evidence>
<dbReference type="SUPFAM" id="SSF47226">
    <property type="entry name" value="Histidine-containing phosphotransfer domain, HPT domain"/>
    <property type="match status" value="1"/>
</dbReference>
<dbReference type="Pfam" id="PF01590">
    <property type="entry name" value="GAF"/>
    <property type="match status" value="1"/>
</dbReference>
<keyword evidence="4" id="KW-1003">Cell membrane</keyword>
<evidence type="ECO:0000256" key="4">
    <source>
        <dbReference type="ARBA" id="ARBA00022475"/>
    </source>
</evidence>
<feature type="region of interest" description="Disordered" evidence="17">
    <location>
        <begin position="1840"/>
        <end position="1876"/>
    </location>
</feature>
<evidence type="ECO:0000256" key="12">
    <source>
        <dbReference type="ARBA" id="ARBA00023012"/>
    </source>
</evidence>
<dbReference type="SUPFAM" id="SSF55781">
    <property type="entry name" value="GAF domain-like"/>
    <property type="match status" value="1"/>
</dbReference>
<dbReference type="SUPFAM" id="SSF52540">
    <property type="entry name" value="P-loop containing nucleoside triphosphate hydrolases"/>
    <property type="match status" value="1"/>
</dbReference>
<keyword evidence="9 22" id="KW-0418">Kinase</keyword>
<feature type="domain" description="HPt" evidence="21">
    <location>
        <begin position="1890"/>
        <end position="1982"/>
    </location>
</feature>
<dbReference type="Gene3D" id="1.25.40.10">
    <property type="entry name" value="Tetratricopeptide repeat domain"/>
    <property type="match status" value="1"/>
</dbReference>
<dbReference type="Gene3D" id="3.30.565.10">
    <property type="entry name" value="Histidine kinase-like ATPase, C-terminal domain"/>
    <property type="match status" value="1"/>
</dbReference>
<dbReference type="CDD" id="cd00082">
    <property type="entry name" value="HisKA"/>
    <property type="match status" value="1"/>
</dbReference>
<dbReference type="KEGG" id="mff:MFFC18_11220"/>
<dbReference type="PROSITE" id="PS50011">
    <property type="entry name" value="PROTEIN_KINASE_DOM"/>
    <property type="match status" value="1"/>
</dbReference>
<dbReference type="SUPFAM" id="SSF48452">
    <property type="entry name" value="TPR-like"/>
    <property type="match status" value="1"/>
</dbReference>
<evidence type="ECO:0000256" key="17">
    <source>
        <dbReference type="SAM" id="MobiDB-lite"/>
    </source>
</evidence>
<dbReference type="Gene3D" id="1.10.287.130">
    <property type="match status" value="1"/>
</dbReference>
<keyword evidence="6 22" id="KW-0808">Transferase</keyword>
<dbReference type="SUPFAM" id="SSF56112">
    <property type="entry name" value="Protein kinase-like (PK-like)"/>
    <property type="match status" value="1"/>
</dbReference>
<reference evidence="22 23" key="1">
    <citation type="submission" date="2019-08" db="EMBL/GenBank/DDBJ databases">
        <title>Deep-cultivation of Planctomycetes and their phenomic and genomic characterization uncovers novel biology.</title>
        <authorList>
            <person name="Wiegand S."/>
            <person name="Jogler M."/>
            <person name="Boedeker C."/>
            <person name="Pinto D."/>
            <person name="Vollmers J."/>
            <person name="Rivas-Marin E."/>
            <person name="Kohn T."/>
            <person name="Peeters S.H."/>
            <person name="Heuer A."/>
            <person name="Rast P."/>
            <person name="Oberbeckmann S."/>
            <person name="Bunk B."/>
            <person name="Jeske O."/>
            <person name="Meyerdierks A."/>
            <person name="Storesund J.E."/>
            <person name="Kallscheuer N."/>
            <person name="Luecker S."/>
            <person name="Lage O.M."/>
            <person name="Pohl T."/>
            <person name="Merkel B.J."/>
            <person name="Hornburger P."/>
            <person name="Mueller R.-W."/>
            <person name="Bruemmer F."/>
            <person name="Labrenz M."/>
            <person name="Spormann A.M."/>
            <person name="Op den Camp H."/>
            <person name="Overmann J."/>
            <person name="Amann R."/>
            <person name="Jetten M.S.M."/>
            <person name="Mascher T."/>
            <person name="Medema M.H."/>
            <person name="Devos D.P."/>
            <person name="Kaster A.-K."/>
            <person name="Ovreas L."/>
            <person name="Rohde M."/>
            <person name="Galperin M.Y."/>
            <person name="Jogler C."/>
        </authorList>
    </citation>
    <scope>NUCLEOTIDE SEQUENCE [LARGE SCALE GENOMIC DNA]</scope>
    <source>
        <strain evidence="22 23">FC18</strain>
    </source>
</reference>
<protein>
    <recommendedName>
        <fullName evidence="3">histidine kinase</fullName>
        <ecNumber evidence="3">2.7.13.3</ecNumber>
    </recommendedName>
</protein>
<feature type="domain" description="Protein kinase" evidence="18">
    <location>
        <begin position="1"/>
        <end position="293"/>
    </location>
</feature>
<keyword evidence="16" id="KW-0175">Coiled coil</keyword>
<dbReference type="InterPro" id="IPR011006">
    <property type="entry name" value="CheY-like_superfamily"/>
</dbReference>
<sequence length="1982" mass="222090">MNRPESNTTTEDFGFLPPRYQFQEMISGTRDDFFELLAADTVLDTQVRIELIPIEQFDNDGLFRLEHYFGYASRLKLDAFVAPTDQGFVTDDAGTEYVLLSRPSADGTTLEQLLDDTNSPSGDARWNRSMPSDLQEQYRWMKTLLEAVDMVHALGITQQDFRPSQLIIDGDTPKLICPDLRMFSKPECREESWSLSFVQCASPELMGLIEHDVNNRSDIYSIGVIFYCLQTGQLPFDGSSLSQILSAHLTKQVFENGRTIQSPLMKITERMLEKIPQDRYQSVASILEDFRWLSDRIDSEEAKQFVAGRNEIRDSITVPMFVGREEERTEIRRMVDEVRAGGSRIALISGESGIGKTRLVSEAIREAGKLGMRTFQSEAIEHVGQQPVAPLTKLINNLVHSDIAPTLAEKLDETHEEVHFFFPKFATAIGLRQPENENGQFSKKDNKEIAPEKSDFFELNRLSRAVCSVLSKLGTPHEPAVIWIDDCQWLGPSTIETLRELSRWNTESLLIILTSRTSREQPNTSHIDIHFDTEIRIGPLPDPMLEELVNSMAVALPKQVVETIVRLASGSPFMAEAILREMAETGAIHFKDAQWQVDERSLNRVQASTDATEALLHRLEQIPPMVLEQLSVAAIIGKSFQSSTVSSITGTSTSETQVHLDWARKQRLIWSRPDGSQAFVHDRIRIAMVDQLSRELRSSLHAQLAKYFEAQDGDPIKIALHYDQAGDSESAFAPAVRAAKRAYESSSLSTALQMYHVAWKGVPFGDRVQRGQIAERIGSVLMLGGKYHKSDIWFQRAEGYTDCDLVRARIIMQRSELAFKRGDKSGAVKLLENAMELLNLSIPRSWLMIQIYVMWELMVQVAHSLMPSIFLHRKKETTDRDRMVWKMYSRLAHCYWYTRGKSIVLWAHLAGLNRAETGQLSRELAQAWSEHAPVMGLIPWYGRGANYSARSLRIRNELKDVWGEGQSRNYFSILLYATSRFEHCIAQAKKAEDILMRTGDYWELNIARYQHAAALYRQGNLKEAYELAEQTLRDAIKIGDYQSTGNIIDVLARSSLGKIPFEYIEAEKNRDLDDLQLQPQVLLAEGVYRINNDSDPSQAVGCFERALEIVKKTGVSNCYTSPNSAWLATALRRKIAHERKKGTVSASSFKRHYSAAKDAVRVAQRFRNELPHALREMGYAYADKADQKRARKCLIRSLKLALAQNASYEAALTQQAFERMDARFGWREIEEDERSGNHDVRKIEATVRLSAPRETVSIVSRFDALLDAGRKITSALGKRDILKHTVDSAADMLRGQSTLIVLPDEDNGWHAWESDYSFDEAIILEAAEAREPIIRDHENTGGRTTSNNRSVSVLCCPIVAGKEVVACIYVSNRLIESMFGPNELRIAEFIGNAAGSSLEKETSFQELDELNASLEQKVSDRTRSLRSRTRELELTAQQLRATQHRLEDAASAAEAANRIKSDFLAKMSHEIRTPITAVLGFTQLILRGVISEPEEQLKKIRSIESSGKHLLQLVNDLLDISKIEADKIEIEQIECRPLHLFGEIVESLRSKASEGDNTLKLDLVAPIPSTIQSDPKRLRQVVTNILGNAIKFTSGGVVTLRVSSFNDGDRGMLKLDVIDTGIGMTPEQLKNVFDPFVQADSSITRRFGGTGLGLSISQKLTKALGGEISVVSSPGEGSTFSITVEAGPSDQLELLEENELEDFVDRQITSEWITSDLTGLRILLADDAQTNRDLISLVLSDCGAHITLAENGQEAVDHALGDEEFDIILMDMQMPVLDGYSATQRLRSEGYEGPIYALTANSMKGDREKCMAAGCSDYLTKPIDLNGLVKAMAAVAGSEIASVSETETPSGDTDRDSGSDTDNDPPPKKDTDMAINSPYRLKFKESDLPDNQMVRKFSFDFFKTLDRRKAEFSSSLANRDKEQLASLAHWLKGTSGTVMLGEVASAAKEMEAALRADDWQAVAVIYELIEVYSECATEFSLN</sequence>
<feature type="coiled-coil region" evidence="16">
    <location>
        <begin position="1429"/>
        <end position="1456"/>
    </location>
</feature>
<dbReference type="InterPro" id="IPR029016">
    <property type="entry name" value="GAF-like_dom_sf"/>
</dbReference>
<dbReference type="InterPro" id="IPR027417">
    <property type="entry name" value="P-loop_NTPase"/>
</dbReference>
<dbReference type="GO" id="GO:0005524">
    <property type="term" value="F:ATP binding"/>
    <property type="evidence" value="ECO:0007669"/>
    <property type="project" value="UniProtKB-KW"/>
</dbReference>
<keyword evidence="12" id="KW-0902">Two-component regulatory system</keyword>
<dbReference type="Pfam" id="PF01627">
    <property type="entry name" value="Hpt"/>
    <property type="match status" value="1"/>
</dbReference>
<dbReference type="InterPro" id="IPR005467">
    <property type="entry name" value="His_kinase_dom"/>
</dbReference>
<keyword evidence="5 15" id="KW-0597">Phosphoprotein</keyword>
<dbReference type="SUPFAM" id="SSF55874">
    <property type="entry name" value="ATPase domain of HSP90 chaperone/DNA topoisomerase II/histidine kinase"/>
    <property type="match status" value="1"/>
</dbReference>
<comment type="subcellular location">
    <subcellularLocation>
        <location evidence="2">Cell membrane</location>
        <topology evidence="2">Multi-pass membrane protein</topology>
    </subcellularLocation>
</comment>
<dbReference type="InterPro" id="IPR036890">
    <property type="entry name" value="HATPase_C_sf"/>
</dbReference>
<keyword evidence="13" id="KW-0472">Membrane</keyword>
<dbReference type="Gene3D" id="3.40.50.2300">
    <property type="match status" value="1"/>
</dbReference>
<dbReference type="CDD" id="cd17546">
    <property type="entry name" value="REC_hyHK_CKI1_RcsC-like"/>
    <property type="match status" value="1"/>
</dbReference>
<dbReference type="InterPro" id="IPR004358">
    <property type="entry name" value="Sig_transdc_His_kin-like_C"/>
</dbReference>
<evidence type="ECO:0000256" key="2">
    <source>
        <dbReference type="ARBA" id="ARBA00004651"/>
    </source>
</evidence>
<dbReference type="RefSeq" id="WP_075081729.1">
    <property type="nucleotide sequence ID" value="NZ_CP042912.1"/>
</dbReference>
<evidence type="ECO:0000259" key="21">
    <source>
        <dbReference type="PROSITE" id="PS50894"/>
    </source>
</evidence>
<dbReference type="Pfam" id="PF02518">
    <property type="entry name" value="HATPase_c"/>
    <property type="match status" value="1"/>
</dbReference>
<evidence type="ECO:0000256" key="8">
    <source>
        <dbReference type="ARBA" id="ARBA00022741"/>
    </source>
</evidence>
<dbReference type="SMART" id="SM00387">
    <property type="entry name" value="HATPase_c"/>
    <property type="match status" value="1"/>
</dbReference>
<dbReference type="PRINTS" id="PR00344">
    <property type="entry name" value="BCTRLSENSOR"/>
</dbReference>
<dbReference type="Gene3D" id="1.10.510.10">
    <property type="entry name" value="Transferase(Phosphotransferase) domain 1"/>
    <property type="match status" value="1"/>
</dbReference>
<feature type="modified residue" description="4-aspartylphosphate" evidence="15">
    <location>
        <position position="1771"/>
    </location>
</feature>
<evidence type="ECO:0000259" key="19">
    <source>
        <dbReference type="PROSITE" id="PS50109"/>
    </source>
</evidence>
<dbReference type="OrthoDB" id="9762493at2"/>
<keyword evidence="23" id="KW-1185">Reference proteome</keyword>
<proteinExistence type="predicted"/>
<dbReference type="InterPro" id="IPR011009">
    <property type="entry name" value="Kinase-like_dom_sf"/>
</dbReference>
<feature type="modified residue" description="Phosphohistidine" evidence="14">
    <location>
        <position position="1929"/>
    </location>
</feature>
<dbReference type="FunFam" id="3.30.565.10:FF:000010">
    <property type="entry name" value="Sensor histidine kinase RcsC"/>
    <property type="match status" value="1"/>
</dbReference>
<dbReference type="GO" id="GO:0000155">
    <property type="term" value="F:phosphorelay sensor kinase activity"/>
    <property type="evidence" value="ECO:0007669"/>
    <property type="project" value="InterPro"/>
</dbReference>
<dbReference type="InterPro" id="IPR036641">
    <property type="entry name" value="HPT_dom_sf"/>
</dbReference>
<dbReference type="InterPro" id="IPR036097">
    <property type="entry name" value="HisK_dim/P_sf"/>
</dbReference>
<keyword evidence="11" id="KW-1133">Transmembrane helix</keyword>
<feature type="domain" description="Histidine kinase" evidence="19">
    <location>
        <begin position="1466"/>
        <end position="1688"/>
    </location>
</feature>
<evidence type="ECO:0000256" key="1">
    <source>
        <dbReference type="ARBA" id="ARBA00000085"/>
    </source>
</evidence>
<organism evidence="22 23">
    <name type="scientific">Mariniblastus fucicola</name>
    <dbReference type="NCBI Taxonomy" id="980251"/>
    <lineage>
        <taxon>Bacteria</taxon>
        <taxon>Pseudomonadati</taxon>
        <taxon>Planctomycetota</taxon>
        <taxon>Planctomycetia</taxon>
        <taxon>Pirellulales</taxon>
        <taxon>Pirellulaceae</taxon>
        <taxon>Mariniblastus</taxon>
    </lineage>
</organism>
<evidence type="ECO:0000256" key="11">
    <source>
        <dbReference type="ARBA" id="ARBA00022989"/>
    </source>
</evidence>
<dbReference type="Pfam" id="PF00072">
    <property type="entry name" value="Response_reg"/>
    <property type="match status" value="1"/>
</dbReference>
<dbReference type="InterPro" id="IPR041664">
    <property type="entry name" value="AAA_16"/>
</dbReference>
<evidence type="ECO:0000256" key="13">
    <source>
        <dbReference type="ARBA" id="ARBA00023136"/>
    </source>
</evidence>
<evidence type="ECO:0000313" key="23">
    <source>
        <dbReference type="Proteomes" id="UP000322214"/>
    </source>
</evidence>
<feature type="domain" description="Response regulatory" evidence="20">
    <location>
        <begin position="1721"/>
        <end position="1836"/>
    </location>
</feature>
<dbReference type="SUPFAM" id="SSF52172">
    <property type="entry name" value="CheY-like"/>
    <property type="match status" value="1"/>
</dbReference>
<dbReference type="Gene3D" id="1.20.120.160">
    <property type="entry name" value="HPT domain"/>
    <property type="match status" value="1"/>
</dbReference>
<dbReference type="InterPro" id="IPR011990">
    <property type="entry name" value="TPR-like_helical_dom_sf"/>
</dbReference>
<dbReference type="PANTHER" id="PTHR45339:SF1">
    <property type="entry name" value="HYBRID SIGNAL TRANSDUCTION HISTIDINE KINASE J"/>
    <property type="match status" value="1"/>
</dbReference>
<evidence type="ECO:0000256" key="15">
    <source>
        <dbReference type="PROSITE-ProRule" id="PRU00169"/>
    </source>
</evidence>
<gene>
    <name evidence="22" type="primary">luxQ_2</name>
    <name evidence="22" type="ORF">MFFC18_11220</name>
</gene>
<dbReference type="Proteomes" id="UP000322214">
    <property type="component" value="Chromosome"/>
</dbReference>
<evidence type="ECO:0000256" key="7">
    <source>
        <dbReference type="ARBA" id="ARBA00022692"/>
    </source>
</evidence>
<dbReference type="Pfam" id="PF00512">
    <property type="entry name" value="HisKA"/>
    <property type="match status" value="1"/>
</dbReference>
<dbReference type="EC" id="2.7.13.3" evidence="3"/>
<dbReference type="Gene3D" id="3.40.50.300">
    <property type="entry name" value="P-loop containing nucleotide triphosphate hydrolases"/>
    <property type="match status" value="1"/>
</dbReference>